<keyword evidence="2" id="KW-1185">Reference proteome</keyword>
<dbReference type="Proteomes" id="UP000294980">
    <property type="component" value="Unassembled WGS sequence"/>
</dbReference>
<evidence type="ECO:0000313" key="1">
    <source>
        <dbReference type="EMBL" id="TCO74289.1"/>
    </source>
</evidence>
<accession>A0A4R2KT96</accession>
<dbReference type="OrthoDB" id="6382316at2"/>
<dbReference type="AlphaFoldDB" id="A0A4R2KT96"/>
<reference evidence="1 2" key="1">
    <citation type="submission" date="2019-03" db="EMBL/GenBank/DDBJ databases">
        <title>Genomic Encyclopedia of Type Strains, Phase IV (KMG-IV): sequencing the most valuable type-strain genomes for metagenomic binning, comparative biology and taxonomic classification.</title>
        <authorList>
            <person name="Goeker M."/>
        </authorList>
    </citation>
    <scope>NUCLEOTIDE SEQUENCE [LARGE SCALE GENOMIC DNA]</scope>
    <source>
        <strain evidence="1 2">DSM 23344</strain>
    </source>
</reference>
<organism evidence="1 2">
    <name type="scientific">Chromatocurvus halotolerans</name>
    <dbReference type="NCBI Taxonomy" id="1132028"/>
    <lineage>
        <taxon>Bacteria</taxon>
        <taxon>Pseudomonadati</taxon>
        <taxon>Pseudomonadota</taxon>
        <taxon>Gammaproteobacteria</taxon>
        <taxon>Cellvibrionales</taxon>
        <taxon>Halieaceae</taxon>
        <taxon>Chromatocurvus</taxon>
    </lineage>
</organism>
<proteinExistence type="predicted"/>
<gene>
    <name evidence="1" type="ORF">EV688_1142</name>
</gene>
<sequence>MKITGIYENNGSININNPIGFRSGAALSSYPISSTSCLGFITDPNNAWGKSPSPNVGDLYDGLLNGQIGGTGNTDYYIDPNQFLTNDNDAWVDATTPGWIMLAQSEVTSNGEWINDSSYKDVNEYNLNQFIDLSFNNNGEWSLLVDPGAIDGATQALGRPAVFDHLTFVLKGSNSAEAPWAIFDFNFWDLLDAGLDISLGDTAYYFTGSWQPNVVNGQELSNVGIWAHDPLFSITQVSAPGTLWLIGLVMVFAGGTLRGRSSKISDGGWRKSSYQ</sequence>
<comment type="caution">
    <text evidence="1">The sequence shown here is derived from an EMBL/GenBank/DDBJ whole genome shotgun (WGS) entry which is preliminary data.</text>
</comment>
<dbReference type="EMBL" id="SLWX01000014">
    <property type="protein sequence ID" value="TCO74289.1"/>
    <property type="molecule type" value="Genomic_DNA"/>
</dbReference>
<protein>
    <submittedName>
        <fullName evidence="1">Uncharacterized protein</fullName>
    </submittedName>
</protein>
<evidence type="ECO:0000313" key="2">
    <source>
        <dbReference type="Proteomes" id="UP000294980"/>
    </source>
</evidence>
<name>A0A4R2KT96_9GAMM</name>